<evidence type="ECO:0000313" key="2">
    <source>
        <dbReference type="EMBL" id="MOY34908.1"/>
    </source>
</evidence>
<evidence type="ECO:0000256" key="1">
    <source>
        <dbReference type="SAM" id="SignalP"/>
    </source>
</evidence>
<proteinExistence type="predicted"/>
<organism evidence="2">
    <name type="scientific">Ixodes scapularis</name>
    <name type="common">Black-legged tick</name>
    <name type="synonym">Deer tick</name>
    <dbReference type="NCBI Taxonomy" id="6945"/>
    <lineage>
        <taxon>Eukaryota</taxon>
        <taxon>Metazoa</taxon>
        <taxon>Ecdysozoa</taxon>
        <taxon>Arthropoda</taxon>
        <taxon>Chelicerata</taxon>
        <taxon>Arachnida</taxon>
        <taxon>Acari</taxon>
        <taxon>Parasitiformes</taxon>
        <taxon>Ixodida</taxon>
        <taxon>Ixodoidea</taxon>
        <taxon>Ixodidae</taxon>
        <taxon>Ixodinae</taxon>
        <taxon>Ixodes</taxon>
    </lineage>
</organism>
<dbReference type="EMBL" id="GHJT01000937">
    <property type="protein sequence ID" value="MOY34908.1"/>
    <property type="molecule type" value="Transcribed_RNA"/>
</dbReference>
<keyword evidence="1" id="KW-0732">Signal</keyword>
<dbReference type="AlphaFoldDB" id="A0A4D5RCS5"/>
<evidence type="ECO:0008006" key="3">
    <source>
        <dbReference type="Google" id="ProtNLM"/>
    </source>
</evidence>
<feature type="signal peptide" evidence="1">
    <location>
        <begin position="1"/>
        <end position="19"/>
    </location>
</feature>
<feature type="chain" id="PRO_5020025938" description="Secreted protein" evidence="1">
    <location>
        <begin position="20"/>
        <end position="117"/>
    </location>
</feature>
<reference evidence="2" key="1">
    <citation type="submission" date="2019-04" db="EMBL/GenBank/DDBJ databases">
        <title>An insight into the mialome of Ixodes scapularis.</title>
        <authorList>
            <person name="Ribeiro J.M."/>
            <person name="Mather T.N."/>
            <person name="Karim S."/>
        </authorList>
    </citation>
    <scope>NUCLEOTIDE SEQUENCE</scope>
</reference>
<protein>
    <recommendedName>
        <fullName evidence="3">Secreted protein</fullName>
    </recommendedName>
</protein>
<sequence>MSGLSWATMVFPCWEGAAPCGCCVEGCPLRARGRPPARHVCRWLACLWCEVFGRVPLAPQARPEEQLVGHSTRAFFSCACFGFFYMPKHALFLNSLLFLLRECNSVLLFCLYWPSFR</sequence>
<accession>A0A4D5RCS5</accession>
<name>A0A4D5RCS5_IXOSC</name>